<dbReference type="SUPFAM" id="SSF55909">
    <property type="entry name" value="Pentein"/>
    <property type="match status" value="1"/>
</dbReference>
<protein>
    <submittedName>
        <fullName evidence="4">N-dimethylarginine dimethylaminohydrolase</fullName>
    </submittedName>
</protein>
<dbReference type="OrthoDB" id="9814070at2"/>
<keyword evidence="2 4" id="KW-0378">Hydrolase</keyword>
<dbReference type="PANTHER" id="PTHR12737:SF9">
    <property type="entry name" value="DIMETHYLARGININASE"/>
    <property type="match status" value="1"/>
</dbReference>
<name>A0A2T5V9U5_9HYPH</name>
<dbReference type="PANTHER" id="PTHR12737">
    <property type="entry name" value="DIMETHYLARGININE DIMETHYLAMINOHYDROLASE"/>
    <property type="match status" value="1"/>
</dbReference>
<dbReference type="Proteomes" id="UP000244081">
    <property type="component" value="Unassembled WGS sequence"/>
</dbReference>
<dbReference type="Pfam" id="PF19420">
    <property type="entry name" value="DDAH_eukar"/>
    <property type="match status" value="1"/>
</dbReference>
<evidence type="ECO:0000313" key="4">
    <source>
        <dbReference type="EMBL" id="PTW60529.1"/>
    </source>
</evidence>
<dbReference type="GO" id="GO:0045429">
    <property type="term" value="P:positive regulation of nitric oxide biosynthetic process"/>
    <property type="evidence" value="ECO:0007669"/>
    <property type="project" value="TreeGrafter"/>
</dbReference>
<accession>A0A2T5V9U5</accession>
<gene>
    <name evidence="4" type="ORF">C8N35_104154</name>
</gene>
<proteinExistence type="inferred from homology"/>
<dbReference type="GO" id="GO:0006525">
    <property type="term" value="P:arginine metabolic process"/>
    <property type="evidence" value="ECO:0007669"/>
    <property type="project" value="TreeGrafter"/>
</dbReference>
<dbReference type="AlphaFoldDB" id="A0A2T5V9U5"/>
<dbReference type="GO" id="GO:0016403">
    <property type="term" value="F:dimethylargininase activity"/>
    <property type="evidence" value="ECO:0007669"/>
    <property type="project" value="TreeGrafter"/>
</dbReference>
<evidence type="ECO:0000256" key="2">
    <source>
        <dbReference type="ARBA" id="ARBA00022801"/>
    </source>
</evidence>
<organism evidence="4 5">
    <name type="scientific">Breoghania corrubedonensis</name>
    <dbReference type="NCBI Taxonomy" id="665038"/>
    <lineage>
        <taxon>Bacteria</taxon>
        <taxon>Pseudomonadati</taxon>
        <taxon>Pseudomonadota</taxon>
        <taxon>Alphaproteobacteria</taxon>
        <taxon>Hyphomicrobiales</taxon>
        <taxon>Stappiaceae</taxon>
        <taxon>Breoghania</taxon>
    </lineage>
</organism>
<dbReference type="Gene3D" id="3.75.10.10">
    <property type="entry name" value="L-arginine/glycine Amidinotransferase, Chain A"/>
    <property type="match status" value="1"/>
</dbReference>
<comment type="similarity">
    <text evidence="1">Belongs to the DDAH family.</text>
</comment>
<evidence type="ECO:0000256" key="3">
    <source>
        <dbReference type="PIRSR" id="PIRSR633199-1"/>
    </source>
</evidence>
<sequence>MRRLMCPPTYFDIEYEINPWMNTANKVDPELAKTQWDDFVAALKRLGDEVDFIEPDPRCPDMTFAGDGGLVVDNHFVPSNFRVPERRLEAMHYVKWFSEKGYEIAEYDETVFFEGLGDVVFHGKRAVLGHGIRSDIRCLEILKRFVPDLEILCEMRIVDDRFFHLAMALAFLDDDTVLYYPDAFDAESVERLKASVPNAIAASTEDACEYFACNNLVIGRKVLIDNASEGLRAKLAEHGFECVVCPMSEFKKSGGSLRCLVLSFVDTGGASQ</sequence>
<dbReference type="GO" id="GO:0000052">
    <property type="term" value="P:citrulline metabolic process"/>
    <property type="evidence" value="ECO:0007669"/>
    <property type="project" value="TreeGrafter"/>
</dbReference>
<evidence type="ECO:0000256" key="1">
    <source>
        <dbReference type="ARBA" id="ARBA00008532"/>
    </source>
</evidence>
<comment type="caution">
    <text evidence="4">The sequence shown here is derived from an EMBL/GenBank/DDBJ whole genome shotgun (WGS) entry which is preliminary data.</text>
</comment>
<evidence type="ECO:0000313" key="5">
    <source>
        <dbReference type="Proteomes" id="UP000244081"/>
    </source>
</evidence>
<keyword evidence="5" id="KW-1185">Reference proteome</keyword>
<feature type="active site" description="Proton donor" evidence="3">
    <location>
        <position position="164"/>
    </location>
</feature>
<dbReference type="GO" id="GO:0016597">
    <property type="term" value="F:amino acid binding"/>
    <property type="evidence" value="ECO:0007669"/>
    <property type="project" value="TreeGrafter"/>
</dbReference>
<dbReference type="InterPro" id="IPR033199">
    <property type="entry name" value="DDAH-like"/>
</dbReference>
<dbReference type="EMBL" id="QAYG01000004">
    <property type="protein sequence ID" value="PTW60529.1"/>
    <property type="molecule type" value="Genomic_DNA"/>
</dbReference>
<dbReference type="RefSeq" id="WP_107990138.1">
    <property type="nucleotide sequence ID" value="NZ_QAYG01000004.1"/>
</dbReference>
<feature type="active site" description="Nucleophile" evidence="3">
    <location>
        <position position="259"/>
    </location>
</feature>
<reference evidence="4 5" key="1">
    <citation type="submission" date="2018-04" db="EMBL/GenBank/DDBJ databases">
        <title>Genomic Encyclopedia of Archaeal and Bacterial Type Strains, Phase II (KMG-II): from individual species to whole genera.</title>
        <authorList>
            <person name="Goeker M."/>
        </authorList>
    </citation>
    <scope>NUCLEOTIDE SEQUENCE [LARGE SCALE GENOMIC DNA]</scope>
    <source>
        <strain evidence="4 5">DSM 23382</strain>
    </source>
</reference>